<reference evidence="2" key="2">
    <citation type="submission" date="2020-09" db="EMBL/GenBank/DDBJ databases">
        <authorList>
            <person name="Sun Q."/>
            <person name="Kim S."/>
        </authorList>
    </citation>
    <scope>NUCLEOTIDE SEQUENCE</scope>
    <source>
        <strain evidence="2">KCTC 32020</strain>
    </source>
</reference>
<sequence>MRIRLPIFLLLLSASLPAIAGEPVEGCVDLGPGHQAYRYGSQFVLVRDGESHYRLGVDDCGDLTISTRFAFDTEGTAGRICASGTRVRLKNATCSASSLERIDAGTFARLRKRSR</sequence>
<reference evidence="2" key="1">
    <citation type="journal article" date="2014" name="Int. J. Syst. Evol. Microbiol.">
        <title>Complete genome sequence of Corynebacterium casei LMG S-19264T (=DSM 44701T), isolated from a smear-ripened cheese.</title>
        <authorList>
            <consortium name="US DOE Joint Genome Institute (JGI-PGF)"/>
            <person name="Walter F."/>
            <person name="Albersmeier A."/>
            <person name="Kalinowski J."/>
            <person name="Ruckert C."/>
        </authorList>
    </citation>
    <scope>NUCLEOTIDE SEQUENCE</scope>
    <source>
        <strain evidence="2">KCTC 32020</strain>
    </source>
</reference>
<accession>A0A918YY51</accession>
<feature type="signal peptide" evidence="1">
    <location>
        <begin position="1"/>
        <end position="20"/>
    </location>
</feature>
<protein>
    <submittedName>
        <fullName evidence="2">Uncharacterized protein</fullName>
    </submittedName>
</protein>
<evidence type="ECO:0000313" key="3">
    <source>
        <dbReference type="Proteomes" id="UP000636453"/>
    </source>
</evidence>
<organism evidence="2 3">
    <name type="scientific">Vulcaniibacterium thermophilum</name>
    <dbReference type="NCBI Taxonomy" id="1169913"/>
    <lineage>
        <taxon>Bacteria</taxon>
        <taxon>Pseudomonadati</taxon>
        <taxon>Pseudomonadota</taxon>
        <taxon>Gammaproteobacteria</taxon>
        <taxon>Lysobacterales</taxon>
        <taxon>Lysobacteraceae</taxon>
        <taxon>Vulcaniibacterium</taxon>
    </lineage>
</organism>
<dbReference type="AlphaFoldDB" id="A0A918YY51"/>
<proteinExistence type="predicted"/>
<dbReference type="RefSeq" id="WP_146472738.1">
    <property type="nucleotide sequence ID" value="NZ_BNCF01000001.1"/>
</dbReference>
<evidence type="ECO:0000256" key="1">
    <source>
        <dbReference type="SAM" id="SignalP"/>
    </source>
</evidence>
<dbReference type="EMBL" id="BNCF01000001">
    <property type="protein sequence ID" value="GHE26298.1"/>
    <property type="molecule type" value="Genomic_DNA"/>
</dbReference>
<gene>
    <name evidence="2" type="ORF">GCM10007167_04340</name>
</gene>
<evidence type="ECO:0000313" key="2">
    <source>
        <dbReference type="EMBL" id="GHE26298.1"/>
    </source>
</evidence>
<keyword evidence="1" id="KW-0732">Signal</keyword>
<keyword evidence="3" id="KW-1185">Reference proteome</keyword>
<comment type="caution">
    <text evidence="2">The sequence shown here is derived from an EMBL/GenBank/DDBJ whole genome shotgun (WGS) entry which is preliminary data.</text>
</comment>
<feature type="chain" id="PRO_5036676634" evidence="1">
    <location>
        <begin position="21"/>
        <end position="115"/>
    </location>
</feature>
<dbReference type="Proteomes" id="UP000636453">
    <property type="component" value="Unassembled WGS sequence"/>
</dbReference>
<dbReference type="OrthoDB" id="6025706at2"/>
<name>A0A918YY51_9GAMM</name>